<evidence type="ECO:0008006" key="3">
    <source>
        <dbReference type="Google" id="ProtNLM"/>
    </source>
</evidence>
<dbReference type="Proteomes" id="UP000278152">
    <property type="component" value="Chromosome"/>
</dbReference>
<evidence type="ECO:0000313" key="2">
    <source>
        <dbReference type="Proteomes" id="UP000278152"/>
    </source>
</evidence>
<dbReference type="NCBIfam" id="TIGR02595">
    <property type="entry name" value="PEP_CTERM"/>
    <property type="match status" value="1"/>
</dbReference>
<accession>A0A3G9K8H5</accession>
<dbReference type="AlphaFoldDB" id="A0A3G9K8H5"/>
<dbReference type="EMBL" id="AP019314">
    <property type="protein sequence ID" value="BBH42690.1"/>
    <property type="molecule type" value="Genomic_DNA"/>
</dbReference>
<gene>
    <name evidence="1" type="ORF">myaer102_53530</name>
</gene>
<reference evidence="1 2" key="1">
    <citation type="submission" date="2018-11" db="EMBL/GenBank/DDBJ databases">
        <title>Complete genome sequence of Microcystis aeruginosa NIES-102.</title>
        <authorList>
            <person name="Yamaguchi H."/>
            <person name="Suzuki S."/>
            <person name="Kawachi M."/>
        </authorList>
    </citation>
    <scope>NUCLEOTIDE SEQUENCE [LARGE SCALE GENOMIC DNA]</scope>
    <source>
        <strain evidence="1 2">NIES-102</strain>
    </source>
</reference>
<dbReference type="KEGG" id="mvz:myaer102_53530"/>
<sequence length="232" mass="24428">MNKLLAPIVAATMLSAIGSFDSVQAGIIQVGEQYEYKGTFIITEPATLLIPSELQIICPICGVLATIPNLEEVDVDVVVGAIDFYNVYPLVIDVPQPIGKLASVDFFSILAADLGTGIGSLPDGVTLASASMTGVGTGTRYESEITFIDDLAALPTSSSNNLNIQWDLSVFSETTGNFFLAKTTVPFFDVCCVPEPSAILSLLAIGTLGATSTLKRKLKPSKSTEKETTKVG</sequence>
<dbReference type="InterPro" id="IPR013424">
    <property type="entry name" value="Ice-binding_C"/>
</dbReference>
<proteinExistence type="predicted"/>
<organism evidence="1 2">
    <name type="scientific">Microcystis viridis NIES-102</name>
    <dbReference type="NCBI Taxonomy" id="213615"/>
    <lineage>
        <taxon>Bacteria</taxon>
        <taxon>Bacillati</taxon>
        <taxon>Cyanobacteriota</taxon>
        <taxon>Cyanophyceae</taxon>
        <taxon>Oscillatoriophycideae</taxon>
        <taxon>Chroococcales</taxon>
        <taxon>Microcystaceae</taxon>
        <taxon>Microcystis</taxon>
    </lineage>
</organism>
<name>A0A3G9K8H5_MICVR</name>
<dbReference type="RefSeq" id="WP_232023732.1">
    <property type="nucleotide sequence ID" value="NZ_AP019314.1"/>
</dbReference>
<evidence type="ECO:0000313" key="1">
    <source>
        <dbReference type="EMBL" id="BBH42690.1"/>
    </source>
</evidence>
<protein>
    <recommendedName>
        <fullName evidence="3">PEP-CTERM protein-sorting domain-containing protein</fullName>
    </recommendedName>
</protein>